<evidence type="ECO:0000256" key="1">
    <source>
        <dbReference type="SAM" id="Coils"/>
    </source>
</evidence>
<proteinExistence type="predicted"/>
<keyword evidence="1" id="KW-0175">Coiled coil</keyword>
<protein>
    <submittedName>
        <fullName evidence="3">Uncharacterized protein</fullName>
    </submittedName>
</protein>
<sequence>MSHAKEKLDDKDQKNKEKSKKSMKNRYSSAFHSSKAEQKKDFYSHLSHSSLPQVPESVQDCIMMEKYLSKIKELTEEKQQLLDVVQSNEKEFDFLNRVISQFIDLNELLRIKQKSSFDELSRVWTVPTFIVQQRKTVFPKLQRTQLKEAAQNEMKQRKIKFKPQSIGDSENVNEFINTKRKTRDTEGQKEEEYVRNSVVKYGEIDSRPVTSIAKYRQSSMFNRGYEIHEDARKSPILKKHTNKIFT</sequence>
<dbReference type="EMBL" id="MPUH01000038">
    <property type="protein sequence ID" value="OMJ93688.1"/>
    <property type="molecule type" value="Genomic_DNA"/>
</dbReference>
<feature type="region of interest" description="Disordered" evidence="2">
    <location>
        <begin position="1"/>
        <end position="36"/>
    </location>
</feature>
<feature type="coiled-coil region" evidence="1">
    <location>
        <begin position="64"/>
        <end position="91"/>
    </location>
</feature>
<dbReference type="AlphaFoldDB" id="A0A1R2CXE5"/>
<evidence type="ECO:0000256" key="2">
    <source>
        <dbReference type="SAM" id="MobiDB-lite"/>
    </source>
</evidence>
<dbReference type="Proteomes" id="UP000187209">
    <property type="component" value="Unassembled WGS sequence"/>
</dbReference>
<accession>A0A1R2CXE5</accession>
<organism evidence="3 4">
    <name type="scientific">Stentor coeruleus</name>
    <dbReference type="NCBI Taxonomy" id="5963"/>
    <lineage>
        <taxon>Eukaryota</taxon>
        <taxon>Sar</taxon>
        <taxon>Alveolata</taxon>
        <taxon>Ciliophora</taxon>
        <taxon>Postciliodesmatophora</taxon>
        <taxon>Heterotrichea</taxon>
        <taxon>Heterotrichida</taxon>
        <taxon>Stentoridae</taxon>
        <taxon>Stentor</taxon>
    </lineage>
</organism>
<evidence type="ECO:0000313" key="4">
    <source>
        <dbReference type="Proteomes" id="UP000187209"/>
    </source>
</evidence>
<name>A0A1R2CXE5_9CILI</name>
<evidence type="ECO:0000313" key="3">
    <source>
        <dbReference type="EMBL" id="OMJ93688.1"/>
    </source>
</evidence>
<gene>
    <name evidence="3" type="ORF">SteCoe_3252</name>
</gene>
<comment type="caution">
    <text evidence="3">The sequence shown here is derived from an EMBL/GenBank/DDBJ whole genome shotgun (WGS) entry which is preliminary data.</text>
</comment>
<keyword evidence="4" id="KW-1185">Reference proteome</keyword>
<reference evidence="3 4" key="1">
    <citation type="submission" date="2016-11" db="EMBL/GenBank/DDBJ databases">
        <title>The macronuclear genome of Stentor coeruleus: a giant cell with tiny introns.</title>
        <authorList>
            <person name="Slabodnick M."/>
            <person name="Ruby J.G."/>
            <person name="Reiff S.B."/>
            <person name="Swart E.C."/>
            <person name="Gosai S."/>
            <person name="Prabakaran S."/>
            <person name="Witkowska E."/>
            <person name="Larue G.E."/>
            <person name="Fisher S."/>
            <person name="Freeman R.M."/>
            <person name="Gunawardena J."/>
            <person name="Chu W."/>
            <person name="Stover N.A."/>
            <person name="Gregory B.D."/>
            <person name="Nowacki M."/>
            <person name="Derisi J."/>
            <person name="Roy S.W."/>
            <person name="Marshall W.F."/>
            <person name="Sood P."/>
        </authorList>
    </citation>
    <scope>NUCLEOTIDE SEQUENCE [LARGE SCALE GENOMIC DNA]</scope>
    <source>
        <strain evidence="3">WM001</strain>
    </source>
</reference>
<feature type="compositionally biased region" description="Basic and acidic residues" evidence="2">
    <location>
        <begin position="1"/>
        <end position="16"/>
    </location>
</feature>